<evidence type="ECO:0000313" key="2">
    <source>
        <dbReference type="EMBL" id="KAJ6260798.1"/>
    </source>
</evidence>
<organism evidence="2 3">
    <name type="scientific">Drechslerella dactyloides</name>
    <name type="common">Nematode-trapping fungus</name>
    <name type="synonym">Arthrobotrys dactyloides</name>
    <dbReference type="NCBI Taxonomy" id="74499"/>
    <lineage>
        <taxon>Eukaryota</taxon>
        <taxon>Fungi</taxon>
        <taxon>Dikarya</taxon>
        <taxon>Ascomycota</taxon>
        <taxon>Pezizomycotina</taxon>
        <taxon>Orbiliomycetes</taxon>
        <taxon>Orbiliales</taxon>
        <taxon>Orbiliaceae</taxon>
        <taxon>Drechslerella</taxon>
    </lineage>
</organism>
<name>A0AAD6NL63_DREDA</name>
<dbReference type="AlphaFoldDB" id="A0AAD6NL63"/>
<gene>
    <name evidence="2" type="ORF">Dda_5028</name>
</gene>
<keyword evidence="3" id="KW-1185">Reference proteome</keyword>
<comment type="caution">
    <text evidence="2">The sequence shown here is derived from an EMBL/GenBank/DDBJ whole genome shotgun (WGS) entry which is preliminary data.</text>
</comment>
<proteinExistence type="predicted"/>
<evidence type="ECO:0000256" key="1">
    <source>
        <dbReference type="SAM" id="MobiDB-lite"/>
    </source>
</evidence>
<protein>
    <submittedName>
        <fullName evidence="2">Uncharacterized protein</fullName>
    </submittedName>
</protein>
<accession>A0AAD6NL63</accession>
<sequence>MTSNRIEDLMAECEGLYDTSARKTSSSIYSSHSSMTSLSDGSIPTWIPEHLAEFLDGKSADIILNNSDPESLLPMLARVLAYHSKPALEENELEGYLRRLFRFAAAFRGSARSFSLVEMLPGAEAREYYYTMKQFLISLTRYRQPLAILQEIFHHKLNLSQPSRDTQQLVTTILVDLPFLFEGWVNLWIGLAETEWCSIWSVVCYIQEVEDRVICGADWLSRQGQWASVCLASKIGVRAPLLLQNQRSSNSRYHVLPQAVEVGLRGPGPQDWERQEHHTKTLMILMGQNVPNSAPRRSTAGTLRHQEQPPGIQRHLDRPRAICWEIESPSKNQSVIDNIVSEYAQQPRLRSTEEEDQLQELARRQRSEEEFNKQFKRIQKERRLKRELEKLCASGAFGNETRRNLAEMGDIFSDRRANDSLEAPLQKLLSTIVEQDKEIDDTRFETWARELLQEAKEEPEDGDCLDYAHSLGSWHDNA</sequence>
<reference evidence="2" key="1">
    <citation type="submission" date="2023-01" db="EMBL/GenBank/DDBJ databases">
        <title>The chitinases involved in constricting ring structure development in the nematode-trapping fungus Drechslerella dactyloides.</title>
        <authorList>
            <person name="Wang R."/>
            <person name="Zhang L."/>
            <person name="Tang P."/>
            <person name="Li S."/>
            <person name="Liang L."/>
        </authorList>
    </citation>
    <scope>NUCLEOTIDE SEQUENCE</scope>
    <source>
        <strain evidence="2">YMF1.00031</strain>
    </source>
</reference>
<dbReference type="Proteomes" id="UP001221413">
    <property type="component" value="Unassembled WGS sequence"/>
</dbReference>
<feature type="region of interest" description="Disordered" evidence="1">
    <location>
        <begin position="293"/>
        <end position="314"/>
    </location>
</feature>
<dbReference type="EMBL" id="JAQGDS010000005">
    <property type="protein sequence ID" value="KAJ6260798.1"/>
    <property type="molecule type" value="Genomic_DNA"/>
</dbReference>
<evidence type="ECO:0000313" key="3">
    <source>
        <dbReference type="Proteomes" id="UP001221413"/>
    </source>
</evidence>